<evidence type="ECO:0000256" key="2">
    <source>
        <dbReference type="SAM" id="Phobius"/>
    </source>
</evidence>
<name>A0A9D4Q970_RHISA</name>
<reference evidence="3" key="1">
    <citation type="journal article" date="2020" name="Cell">
        <title>Large-Scale Comparative Analyses of Tick Genomes Elucidate Their Genetic Diversity and Vector Capacities.</title>
        <authorList>
            <consortium name="Tick Genome and Microbiome Consortium (TIGMIC)"/>
            <person name="Jia N."/>
            <person name="Wang J."/>
            <person name="Shi W."/>
            <person name="Du L."/>
            <person name="Sun Y."/>
            <person name="Zhan W."/>
            <person name="Jiang J.F."/>
            <person name="Wang Q."/>
            <person name="Zhang B."/>
            <person name="Ji P."/>
            <person name="Bell-Sakyi L."/>
            <person name="Cui X.M."/>
            <person name="Yuan T.T."/>
            <person name="Jiang B.G."/>
            <person name="Yang W.F."/>
            <person name="Lam T.T."/>
            <person name="Chang Q.C."/>
            <person name="Ding S.J."/>
            <person name="Wang X.J."/>
            <person name="Zhu J.G."/>
            <person name="Ruan X.D."/>
            <person name="Zhao L."/>
            <person name="Wei J.T."/>
            <person name="Ye R.Z."/>
            <person name="Que T.C."/>
            <person name="Du C.H."/>
            <person name="Zhou Y.H."/>
            <person name="Cheng J.X."/>
            <person name="Dai P.F."/>
            <person name="Guo W.B."/>
            <person name="Han X.H."/>
            <person name="Huang E.J."/>
            <person name="Li L.F."/>
            <person name="Wei W."/>
            <person name="Gao Y.C."/>
            <person name="Liu J.Z."/>
            <person name="Shao H.Z."/>
            <person name="Wang X."/>
            <person name="Wang C.C."/>
            <person name="Yang T.C."/>
            <person name="Huo Q.B."/>
            <person name="Li W."/>
            <person name="Chen H.Y."/>
            <person name="Chen S.E."/>
            <person name="Zhou L.G."/>
            <person name="Ni X.B."/>
            <person name="Tian J.H."/>
            <person name="Sheng Y."/>
            <person name="Liu T."/>
            <person name="Pan Y.S."/>
            <person name="Xia L.Y."/>
            <person name="Li J."/>
            <person name="Zhao F."/>
            <person name="Cao W.C."/>
        </authorList>
    </citation>
    <scope>NUCLEOTIDE SEQUENCE</scope>
    <source>
        <strain evidence="3">Rsan-2018</strain>
    </source>
</reference>
<dbReference type="AlphaFoldDB" id="A0A9D4Q970"/>
<keyword evidence="4" id="KW-1185">Reference proteome</keyword>
<keyword evidence="2" id="KW-0812">Transmembrane</keyword>
<evidence type="ECO:0000256" key="1">
    <source>
        <dbReference type="SAM" id="MobiDB-lite"/>
    </source>
</evidence>
<protein>
    <submittedName>
        <fullName evidence="3">Uncharacterized protein</fullName>
    </submittedName>
</protein>
<keyword evidence="2" id="KW-1133">Transmembrane helix</keyword>
<evidence type="ECO:0000313" key="3">
    <source>
        <dbReference type="EMBL" id="KAH7972175.1"/>
    </source>
</evidence>
<feature type="transmembrane region" description="Helical" evidence="2">
    <location>
        <begin position="68"/>
        <end position="89"/>
    </location>
</feature>
<organism evidence="3 4">
    <name type="scientific">Rhipicephalus sanguineus</name>
    <name type="common">Brown dog tick</name>
    <name type="synonym">Ixodes sanguineus</name>
    <dbReference type="NCBI Taxonomy" id="34632"/>
    <lineage>
        <taxon>Eukaryota</taxon>
        <taxon>Metazoa</taxon>
        <taxon>Ecdysozoa</taxon>
        <taxon>Arthropoda</taxon>
        <taxon>Chelicerata</taxon>
        <taxon>Arachnida</taxon>
        <taxon>Acari</taxon>
        <taxon>Parasitiformes</taxon>
        <taxon>Ixodida</taxon>
        <taxon>Ixodoidea</taxon>
        <taxon>Ixodidae</taxon>
        <taxon>Rhipicephalinae</taxon>
        <taxon>Rhipicephalus</taxon>
        <taxon>Rhipicephalus</taxon>
    </lineage>
</organism>
<dbReference type="EMBL" id="JABSTV010001247">
    <property type="protein sequence ID" value="KAH7972175.1"/>
    <property type="molecule type" value="Genomic_DNA"/>
</dbReference>
<evidence type="ECO:0000313" key="4">
    <source>
        <dbReference type="Proteomes" id="UP000821837"/>
    </source>
</evidence>
<reference evidence="3" key="2">
    <citation type="submission" date="2021-09" db="EMBL/GenBank/DDBJ databases">
        <authorList>
            <person name="Jia N."/>
            <person name="Wang J."/>
            <person name="Shi W."/>
            <person name="Du L."/>
            <person name="Sun Y."/>
            <person name="Zhan W."/>
            <person name="Jiang J."/>
            <person name="Wang Q."/>
            <person name="Zhang B."/>
            <person name="Ji P."/>
            <person name="Sakyi L.B."/>
            <person name="Cui X."/>
            <person name="Yuan T."/>
            <person name="Jiang B."/>
            <person name="Yang W."/>
            <person name="Lam T.T.-Y."/>
            <person name="Chang Q."/>
            <person name="Ding S."/>
            <person name="Wang X."/>
            <person name="Zhu J."/>
            <person name="Ruan X."/>
            <person name="Zhao L."/>
            <person name="Wei J."/>
            <person name="Que T."/>
            <person name="Du C."/>
            <person name="Cheng J."/>
            <person name="Dai P."/>
            <person name="Han X."/>
            <person name="Huang E."/>
            <person name="Gao Y."/>
            <person name="Liu J."/>
            <person name="Shao H."/>
            <person name="Ye R."/>
            <person name="Li L."/>
            <person name="Wei W."/>
            <person name="Wang X."/>
            <person name="Wang C."/>
            <person name="Huo Q."/>
            <person name="Li W."/>
            <person name="Guo W."/>
            <person name="Chen H."/>
            <person name="Chen S."/>
            <person name="Zhou L."/>
            <person name="Zhou L."/>
            <person name="Ni X."/>
            <person name="Tian J."/>
            <person name="Zhou Y."/>
            <person name="Sheng Y."/>
            <person name="Liu T."/>
            <person name="Pan Y."/>
            <person name="Xia L."/>
            <person name="Li J."/>
            <person name="Zhao F."/>
            <person name="Cao W."/>
        </authorList>
    </citation>
    <scope>NUCLEOTIDE SEQUENCE</scope>
    <source>
        <strain evidence="3">Rsan-2018</strain>
        <tissue evidence="3">Larvae</tissue>
    </source>
</reference>
<keyword evidence="2" id="KW-0472">Membrane</keyword>
<sequence>MPREQAYVMPPPSHLPHHASTFARGPGQSTIFPFAKVPSKAAYMDDSTAYRALQFIFIARHAAEAGKAAVVITLVIFSLTLTVALVVFLRGADDNDDDLIEVDRDKDGRTTKSPLPKSVAIPGVDRGAPGDKTLDPGTVTVPTTTPVPTLPPPVTPTPAVYTQRALKDVQDNDPDKKTVIAIGSLTYKPVGFELEYKQIIENVVNNFNADTVIAISSVSTMESNEECYAVPPNVLSSPSPEFPSLETHWPLVSANATYASDKTLVGLSFEMGTLLYILESEAVSLHVGAYAKCTDFGMTSREAICGKRTSTSIREQFLDEPYVVYGTFIDDETQKRIAFAEFFTSGRDKYYKAIKKYGSVRRRLAWMLFNVHLGDARKRCGSDAFTIVRLICQQIRGITKCG</sequence>
<gene>
    <name evidence="3" type="ORF">HPB52_008589</name>
</gene>
<accession>A0A9D4Q970</accession>
<comment type="caution">
    <text evidence="3">The sequence shown here is derived from an EMBL/GenBank/DDBJ whole genome shotgun (WGS) entry which is preliminary data.</text>
</comment>
<dbReference type="Proteomes" id="UP000821837">
    <property type="component" value="Chromosome 11"/>
</dbReference>
<feature type="compositionally biased region" description="Low complexity" evidence="1">
    <location>
        <begin position="138"/>
        <end position="147"/>
    </location>
</feature>
<proteinExistence type="predicted"/>
<dbReference type="VEuPathDB" id="VectorBase:RSAN_044590"/>
<feature type="region of interest" description="Disordered" evidence="1">
    <location>
        <begin position="104"/>
        <end position="157"/>
    </location>
</feature>